<comment type="function">
    <text evidence="9 10">Fluoride-specific ion channel. Important for reducing fluoride concentration in the cell, thus reducing its toxicity.</text>
</comment>
<dbReference type="PANTHER" id="PTHR28259:SF1">
    <property type="entry name" value="FLUORIDE EXPORT PROTEIN 1-RELATED"/>
    <property type="match status" value="1"/>
</dbReference>
<comment type="activity regulation">
    <text evidence="10">Na(+) is not transported, but it plays an essential structural role and its presence is essential for fluoride channel function.</text>
</comment>
<accession>A0ABN6XT32</accession>
<dbReference type="Proteomes" id="UP001321486">
    <property type="component" value="Chromosome"/>
</dbReference>
<keyword evidence="12" id="KW-1185">Reference proteome</keyword>
<evidence type="ECO:0000256" key="4">
    <source>
        <dbReference type="ARBA" id="ARBA00022989"/>
    </source>
</evidence>
<dbReference type="Pfam" id="PF02537">
    <property type="entry name" value="CRCB"/>
    <property type="match status" value="1"/>
</dbReference>
<keyword evidence="6 10" id="KW-0407">Ion channel</keyword>
<keyword evidence="3 10" id="KW-0812">Transmembrane</keyword>
<keyword evidence="10" id="KW-0479">Metal-binding</keyword>
<gene>
    <name evidence="10" type="primary">fluC</name>
    <name evidence="10" type="synonym">crcB</name>
    <name evidence="11" type="ORF">GCM10025867_03900</name>
</gene>
<dbReference type="HAMAP" id="MF_00454">
    <property type="entry name" value="FluC"/>
    <property type="match status" value="1"/>
</dbReference>
<evidence type="ECO:0000256" key="1">
    <source>
        <dbReference type="ARBA" id="ARBA00004651"/>
    </source>
</evidence>
<comment type="similarity">
    <text evidence="7 10">Belongs to the fluoride channel Fluc/FEX (TC 1.A.43) family.</text>
</comment>
<feature type="transmembrane region" description="Helical" evidence="10">
    <location>
        <begin position="107"/>
        <end position="132"/>
    </location>
</feature>
<evidence type="ECO:0000256" key="8">
    <source>
        <dbReference type="ARBA" id="ARBA00035585"/>
    </source>
</evidence>
<evidence type="ECO:0000256" key="5">
    <source>
        <dbReference type="ARBA" id="ARBA00023136"/>
    </source>
</evidence>
<dbReference type="RefSeq" id="WP_286345175.1">
    <property type="nucleotide sequence ID" value="NZ_AP027732.1"/>
</dbReference>
<protein>
    <recommendedName>
        <fullName evidence="10">Fluoride-specific ion channel FluC</fullName>
    </recommendedName>
</protein>
<dbReference type="EMBL" id="AP027732">
    <property type="protein sequence ID" value="BDZ48149.1"/>
    <property type="molecule type" value="Genomic_DNA"/>
</dbReference>
<feature type="transmembrane region" description="Helical" evidence="10">
    <location>
        <begin position="39"/>
        <end position="61"/>
    </location>
</feature>
<dbReference type="PANTHER" id="PTHR28259">
    <property type="entry name" value="FLUORIDE EXPORT PROTEIN 1-RELATED"/>
    <property type="match status" value="1"/>
</dbReference>
<dbReference type="InterPro" id="IPR003691">
    <property type="entry name" value="FluC"/>
</dbReference>
<keyword evidence="2 10" id="KW-1003">Cell membrane</keyword>
<evidence type="ECO:0000256" key="3">
    <source>
        <dbReference type="ARBA" id="ARBA00022692"/>
    </source>
</evidence>
<keyword evidence="10" id="KW-0915">Sodium</keyword>
<sequence>MRPPHLSGRLILLVALGGAVGTGIREALALAWPAPPTGFPLTIFLINVVGAFTLGLLLESLSRRGADGGRRRILRLALGTGVLGGFTTYSSFATDVASRLGPSTGVALGYAAASILLGSLAAFAGIALAAALHGRRWRAAAAAPVAEEEGAG</sequence>
<evidence type="ECO:0000313" key="12">
    <source>
        <dbReference type="Proteomes" id="UP001321486"/>
    </source>
</evidence>
<evidence type="ECO:0000313" key="11">
    <source>
        <dbReference type="EMBL" id="BDZ48149.1"/>
    </source>
</evidence>
<feature type="transmembrane region" description="Helical" evidence="10">
    <location>
        <begin position="73"/>
        <end position="92"/>
    </location>
</feature>
<keyword evidence="5 10" id="KW-0472">Membrane</keyword>
<evidence type="ECO:0000256" key="10">
    <source>
        <dbReference type="HAMAP-Rule" id="MF_00454"/>
    </source>
</evidence>
<keyword evidence="10" id="KW-0406">Ion transport</keyword>
<comment type="subcellular location">
    <subcellularLocation>
        <location evidence="1 10">Cell membrane</location>
        <topology evidence="1 10">Multi-pass membrane protein</topology>
    </subcellularLocation>
</comment>
<feature type="binding site" evidence="10">
    <location>
        <position position="87"/>
    </location>
    <ligand>
        <name>Na(+)</name>
        <dbReference type="ChEBI" id="CHEBI:29101"/>
        <note>structural</note>
    </ligand>
</feature>
<evidence type="ECO:0000256" key="6">
    <source>
        <dbReference type="ARBA" id="ARBA00023303"/>
    </source>
</evidence>
<evidence type="ECO:0000256" key="9">
    <source>
        <dbReference type="ARBA" id="ARBA00049940"/>
    </source>
</evidence>
<proteinExistence type="inferred from homology"/>
<evidence type="ECO:0000256" key="7">
    <source>
        <dbReference type="ARBA" id="ARBA00035120"/>
    </source>
</evidence>
<organism evidence="11 12">
    <name type="scientific">Frondihabitans sucicola</name>
    <dbReference type="NCBI Taxonomy" id="1268041"/>
    <lineage>
        <taxon>Bacteria</taxon>
        <taxon>Bacillati</taxon>
        <taxon>Actinomycetota</taxon>
        <taxon>Actinomycetes</taxon>
        <taxon>Micrococcales</taxon>
        <taxon>Microbacteriaceae</taxon>
        <taxon>Frondihabitans</taxon>
    </lineage>
</organism>
<evidence type="ECO:0000256" key="2">
    <source>
        <dbReference type="ARBA" id="ARBA00022475"/>
    </source>
</evidence>
<comment type="catalytic activity">
    <reaction evidence="8">
        <text>fluoride(in) = fluoride(out)</text>
        <dbReference type="Rhea" id="RHEA:76159"/>
        <dbReference type="ChEBI" id="CHEBI:17051"/>
    </reaction>
    <physiologicalReaction direction="left-to-right" evidence="8">
        <dbReference type="Rhea" id="RHEA:76160"/>
    </physiologicalReaction>
</comment>
<keyword evidence="4 10" id="KW-1133">Transmembrane helix</keyword>
<feature type="binding site" evidence="10">
    <location>
        <position position="84"/>
    </location>
    <ligand>
        <name>Na(+)</name>
        <dbReference type="ChEBI" id="CHEBI:29101"/>
        <note>structural</note>
    </ligand>
</feature>
<keyword evidence="10" id="KW-0813">Transport</keyword>
<reference evidence="12" key="1">
    <citation type="journal article" date="2019" name="Int. J. Syst. Evol. Microbiol.">
        <title>The Global Catalogue of Microorganisms (GCM) 10K type strain sequencing project: providing services to taxonomists for standard genome sequencing and annotation.</title>
        <authorList>
            <consortium name="The Broad Institute Genomics Platform"/>
            <consortium name="The Broad Institute Genome Sequencing Center for Infectious Disease"/>
            <person name="Wu L."/>
            <person name="Ma J."/>
        </authorList>
    </citation>
    <scope>NUCLEOTIDE SEQUENCE [LARGE SCALE GENOMIC DNA]</scope>
    <source>
        <strain evidence="12">NBRC 108728</strain>
    </source>
</reference>
<name>A0ABN6XT32_9MICO</name>